<evidence type="ECO:0000313" key="6">
    <source>
        <dbReference type="Proteomes" id="UP000093000"/>
    </source>
</evidence>
<evidence type="ECO:0000259" key="4">
    <source>
        <dbReference type="SMART" id="SM00806"/>
    </source>
</evidence>
<feature type="domain" description="Actin interacting protein 3 C-terminal" evidence="4">
    <location>
        <begin position="409"/>
        <end position="875"/>
    </location>
</feature>
<keyword evidence="6" id="KW-1185">Reference proteome</keyword>
<dbReference type="InterPro" id="IPR022782">
    <property type="entry name" value="AIP3-like_C"/>
</dbReference>
<feature type="region of interest" description="Disordered" evidence="3">
    <location>
        <begin position="123"/>
        <end position="385"/>
    </location>
</feature>
<reference evidence="5 6" key="1">
    <citation type="submission" date="2016-03" db="EMBL/GenBank/DDBJ databases">
        <title>Choanephora cucurbitarum.</title>
        <authorList>
            <person name="Min B."/>
            <person name="Park H."/>
            <person name="Park J.-H."/>
            <person name="Shin H.-D."/>
            <person name="Choi I.-G."/>
        </authorList>
    </citation>
    <scope>NUCLEOTIDE SEQUENCE [LARGE SCALE GENOMIC DNA]</scope>
    <source>
        <strain evidence="5 6">KUS-F28377</strain>
    </source>
</reference>
<dbReference type="Proteomes" id="UP000093000">
    <property type="component" value="Unassembled WGS sequence"/>
</dbReference>
<gene>
    <name evidence="5" type="primary">BUD6_1</name>
    <name evidence="5" type="ORF">A0J61_09036</name>
</gene>
<dbReference type="InterPro" id="IPR005613">
    <property type="entry name" value="AIP3_C"/>
</dbReference>
<feature type="coiled-coil region" evidence="2">
    <location>
        <begin position="501"/>
        <end position="539"/>
    </location>
</feature>
<dbReference type="AlphaFoldDB" id="A0A1C7N6G4"/>
<organism evidence="5 6">
    <name type="scientific">Choanephora cucurbitarum</name>
    <dbReference type="NCBI Taxonomy" id="101091"/>
    <lineage>
        <taxon>Eukaryota</taxon>
        <taxon>Fungi</taxon>
        <taxon>Fungi incertae sedis</taxon>
        <taxon>Mucoromycota</taxon>
        <taxon>Mucoromycotina</taxon>
        <taxon>Mucoromycetes</taxon>
        <taxon>Mucorales</taxon>
        <taxon>Mucorineae</taxon>
        <taxon>Choanephoraceae</taxon>
        <taxon>Choanephoroideae</taxon>
        <taxon>Choanephora</taxon>
    </lineage>
</organism>
<feature type="compositionally biased region" description="Low complexity" evidence="3">
    <location>
        <begin position="219"/>
        <end position="252"/>
    </location>
</feature>
<feature type="coiled-coil region" evidence="2">
    <location>
        <begin position="599"/>
        <end position="700"/>
    </location>
</feature>
<feature type="compositionally biased region" description="Pro residues" evidence="3">
    <location>
        <begin position="261"/>
        <end position="285"/>
    </location>
</feature>
<dbReference type="Pfam" id="PF23153">
    <property type="entry name" value="Aip3p_Bud6_N"/>
    <property type="match status" value="1"/>
</dbReference>
<evidence type="ECO:0000256" key="2">
    <source>
        <dbReference type="SAM" id="Coils"/>
    </source>
</evidence>
<dbReference type="InterPro" id="IPR051825">
    <property type="entry name" value="SRCIN1"/>
</dbReference>
<feature type="compositionally biased region" description="Basic and acidic residues" evidence="3">
    <location>
        <begin position="123"/>
        <end position="138"/>
    </location>
</feature>
<keyword evidence="1 2" id="KW-0175">Coiled coil</keyword>
<feature type="compositionally biased region" description="Low complexity" evidence="3">
    <location>
        <begin position="331"/>
        <end position="341"/>
    </location>
</feature>
<dbReference type="GO" id="GO:0005519">
    <property type="term" value="F:cytoskeletal regulatory protein binding"/>
    <property type="evidence" value="ECO:0007669"/>
    <property type="project" value="InterPro"/>
</dbReference>
<protein>
    <submittedName>
        <fullName evidence="5">Bud site selection protein 6</fullName>
    </submittedName>
</protein>
<feature type="compositionally biased region" description="Pro residues" evidence="3">
    <location>
        <begin position="174"/>
        <end position="186"/>
    </location>
</feature>
<sequence>MRRTSSSVGMSGEIEQVVTKLLRTTKALLEALTQWSLMRASNSEIFEIHDTLEKQFFLVSQAFEEVNVNMSDLQWIPRQLRESVSVAMLETPSPAILDQYLPRIREVIVHLLHGLKGKQALLREKDKDREQPSRDSRASVRSTSTSESWNREVPLAALNRGSTSQRIMMYPSSPSSPPLQPHPPISPRMTPSGEYEPWSGGMPRPSVPTNDLSSRIMPRSNSASFNRSSSQQNSPKMSQQPLPTRSTSSSRSGQAHMLQPSVPPPPPPPAPPAPPVRAEPKPQPQQPQQFDESDPNTASALAALKRQENLARRSSVRRASMFRGNGGSSGGEYNNLSSSGSISRGKNPYSSSENKNIPPVPSLPASAQSSLKNTDQVGSVASSPLNSRLNTVSELKEVREEDNQGLTLFLQIGKEVKKVKYNGELSIPSLNMLFLEKFSYSNGQNDFPKIYIRDPTVGVSYELTDLSEVRDKSVLSFNINEKEEQQQSQKEWLTEVSNVFSKEVTETRRLLTEQMDELKKQLEASKSSDEEKEQQLIQQVTAHVLAQTKVQQTEEAPSEPSEIPEEAPTDEVELEKEESEEPTEQIATVTTTTITKEQFEAQRTEIEKLRRDIAVLRQLEREMREETSSTIQEMKEKAVAFKEAAKKAESAEVPVSAARASLEDGKKTLLQKSDKVTTRLEDLQDLIDQLKLDVTQRKCRPSETQMIHCANERKALSEEIEEFGQFITQVKPRWKKTWEQELQTIVKEQQTLKDQEYLLSDMRDDLDALLEVFEQLEKIYAYQASTKPQVREFRVVPAEDGFEGMASVMKQVSTIDVDHERRLRALEQADKMRQRELANRVDEFEKELVGFVGNNKLKKTGGALEIDRLRKQKEEEMLKAMYAEKRAANAANASPASTSSTEEPPSEQPQAEAETDENANKDSAEE</sequence>
<dbReference type="InterPro" id="IPR056279">
    <property type="entry name" value="Aip3p_Bud6_N"/>
</dbReference>
<dbReference type="STRING" id="101091.A0A1C7N6G4"/>
<dbReference type="FunCoup" id="A0A1C7N6G4">
    <property type="interactions" value="73"/>
</dbReference>
<feature type="coiled-coil region" evidence="2">
    <location>
        <begin position="735"/>
        <end position="779"/>
    </location>
</feature>
<feature type="region of interest" description="Disordered" evidence="3">
    <location>
        <begin position="548"/>
        <end position="586"/>
    </location>
</feature>
<feature type="compositionally biased region" description="Polar residues" evidence="3">
    <location>
        <begin position="139"/>
        <end position="148"/>
    </location>
</feature>
<name>A0A1C7N6G4_9FUNG</name>
<comment type="caution">
    <text evidence="5">The sequence shown here is derived from an EMBL/GenBank/DDBJ whole genome shotgun (WGS) entry which is preliminary data.</text>
</comment>
<evidence type="ECO:0000256" key="3">
    <source>
        <dbReference type="SAM" id="MobiDB-lite"/>
    </source>
</evidence>
<dbReference type="InParanoid" id="A0A1C7N6G4"/>
<dbReference type="GO" id="GO:0005737">
    <property type="term" value="C:cytoplasm"/>
    <property type="evidence" value="ECO:0007669"/>
    <property type="project" value="TreeGrafter"/>
</dbReference>
<dbReference type="GO" id="GO:0030010">
    <property type="term" value="P:establishment of cell polarity"/>
    <property type="evidence" value="ECO:0007669"/>
    <property type="project" value="TreeGrafter"/>
</dbReference>
<feature type="compositionally biased region" description="Polar residues" evidence="3">
    <location>
        <begin position="342"/>
        <end position="355"/>
    </location>
</feature>
<feature type="compositionally biased region" description="Polar residues" evidence="3">
    <location>
        <begin position="365"/>
        <end position="385"/>
    </location>
</feature>
<proteinExistence type="predicted"/>
<dbReference type="OrthoDB" id="783096at2759"/>
<evidence type="ECO:0000256" key="1">
    <source>
        <dbReference type="ARBA" id="ARBA00023054"/>
    </source>
</evidence>
<feature type="region of interest" description="Disordered" evidence="3">
    <location>
        <begin position="881"/>
        <end position="926"/>
    </location>
</feature>
<dbReference type="EMBL" id="LUGH01000759">
    <property type="protein sequence ID" value="OBZ82914.1"/>
    <property type="molecule type" value="Genomic_DNA"/>
</dbReference>
<dbReference type="Gene3D" id="1.20.58.1540">
    <property type="entry name" value="Actin interacting protein 3, C-terminal domain"/>
    <property type="match status" value="1"/>
</dbReference>
<accession>A0A1C7N6G4</accession>
<dbReference type="GO" id="GO:0051286">
    <property type="term" value="C:cell tip"/>
    <property type="evidence" value="ECO:0007669"/>
    <property type="project" value="TreeGrafter"/>
</dbReference>
<dbReference type="PANTHER" id="PTHR22741:SF10">
    <property type="entry name" value="COILED-COIL DOMAIN-CONTAINING PROTEIN CG32809"/>
    <property type="match status" value="1"/>
</dbReference>
<dbReference type="SMART" id="SM00806">
    <property type="entry name" value="AIP3"/>
    <property type="match status" value="1"/>
</dbReference>
<feature type="compositionally biased region" description="Acidic residues" evidence="3">
    <location>
        <begin position="562"/>
        <end position="583"/>
    </location>
</feature>
<feature type="compositionally biased region" description="Low complexity" evidence="3">
    <location>
        <begin position="888"/>
        <end position="912"/>
    </location>
</feature>
<evidence type="ECO:0000313" key="5">
    <source>
        <dbReference type="EMBL" id="OBZ82914.1"/>
    </source>
</evidence>
<dbReference type="Pfam" id="PF03915">
    <property type="entry name" value="AIP3"/>
    <property type="match status" value="1"/>
</dbReference>
<dbReference type="PANTHER" id="PTHR22741">
    <property type="entry name" value="P140CAP/SNIP-RELATED"/>
    <property type="match status" value="1"/>
</dbReference>